<dbReference type="InterPro" id="IPR036291">
    <property type="entry name" value="NAD(P)-bd_dom_sf"/>
</dbReference>
<evidence type="ECO:0000256" key="3">
    <source>
        <dbReference type="ARBA" id="ARBA00023002"/>
    </source>
</evidence>
<evidence type="ECO:0000256" key="4">
    <source>
        <dbReference type="RuleBase" id="RU000363"/>
    </source>
</evidence>
<evidence type="ECO:0000313" key="5">
    <source>
        <dbReference type="EMBL" id="KAF2681877.1"/>
    </source>
</evidence>
<dbReference type="Proteomes" id="UP000799291">
    <property type="component" value="Unassembled WGS sequence"/>
</dbReference>
<dbReference type="GO" id="GO:0004806">
    <property type="term" value="F:triacylglycerol lipase activity"/>
    <property type="evidence" value="ECO:0007669"/>
    <property type="project" value="TreeGrafter"/>
</dbReference>
<keyword evidence="6" id="KW-1185">Reference proteome</keyword>
<keyword evidence="2" id="KW-0521">NADP</keyword>
<dbReference type="AlphaFoldDB" id="A0A6G1IUF4"/>
<evidence type="ECO:0000256" key="1">
    <source>
        <dbReference type="ARBA" id="ARBA00006484"/>
    </source>
</evidence>
<dbReference type="EMBL" id="MU005589">
    <property type="protein sequence ID" value="KAF2681877.1"/>
    <property type="molecule type" value="Genomic_DNA"/>
</dbReference>
<evidence type="ECO:0000313" key="6">
    <source>
        <dbReference type="Proteomes" id="UP000799291"/>
    </source>
</evidence>
<protein>
    <submittedName>
        <fullName evidence="5">Oxidoreductase</fullName>
    </submittedName>
</protein>
<reference evidence="5" key="1">
    <citation type="journal article" date="2020" name="Stud. Mycol.">
        <title>101 Dothideomycetes genomes: a test case for predicting lifestyles and emergence of pathogens.</title>
        <authorList>
            <person name="Haridas S."/>
            <person name="Albert R."/>
            <person name="Binder M."/>
            <person name="Bloem J."/>
            <person name="Labutti K."/>
            <person name="Salamov A."/>
            <person name="Andreopoulos B."/>
            <person name="Baker S."/>
            <person name="Barry K."/>
            <person name="Bills G."/>
            <person name="Bluhm B."/>
            <person name="Cannon C."/>
            <person name="Castanera R."/>
            <person name="Culley D."/>
            <person name="Daum C."/>
            <person name="Ezra D."/>
            <person name="Gonzalez J."/>
            <person name="Henrissat B."/>
            <person name="Kuo A."/>
            <person name="Liang C."/>
            <person name="Lipzen A."/>
            <person name="Lutzoni F."/>
            <person name="Magnuson J."/>
            <person name="Mondo S."/>
            <person name="Nolan M."/>
            <person name="Ohm R."/>
            <person name="Pangilinan J."/>
            <person name="Park H.-J."/>
            <person name="Ramirez L."/>
            <person name="Alfaro M."/>
            <person name="Sun H."/>
            <person name="Tritt A."/>
            <person name="Yoshinaga Y."/>
            <person name="Zwiers L.-H."/>
            <person name="Turgeon B."/>
            <person name="Goodwin S."/>
            <person name="Spatafora J."/>
            <person name="Crous P."/>
            <person name="Grigoriev I."/>
        </authorList>
    </citation>
    <scope>NUCLEOTIDE SEQUENCE</scope>
    <source>
        <strain evidence="5">CBS 122367</strain>
    </source>
</reference>
<dbReference type="GO" id="GO:0005811">
    <property type="term" value="C:lipid droplet"/>
    <property type="evidence" value="ECO:0007669"/>
    <property type="project" value="TreeGrafter"/>
</dbReference>
<keyword evidence="3" id="KW-0560">Oxidoreductase</keyword>
<dbReference type="PRINTS" id="PR00081">
    <property type="entry name" value="GDHRDH"/>
</dbReference>
<comment type="similarity">
    <text evidence="1 4">Belongs to the short-chain dehydrogenases/reductases (SDR) family.</text>
</comment>
<dbReference type="PROSITE" id="PS00061">
    <property type="entry name" value="ADH_SHORT"/>
    <property type="match status" value="1"/>
</dbReference>
<evidence type="ECO:0000256" key="2">
    <source>
        <dbReference type="ARBA" id="ARBA00022857"/>
    </source>
</evidence>
<dbReference type="SUPFAM" id="SSF51735">
    <property type="entry name" value="NAD(P)-binding Rossmann-fold domains"/>
    <property type="match status" value="1"/>
</dbReference>
<dbReference type="PANTHER" id="PTHR44169:SF6">
    <property type="entry name" value="NADPH-DEPENDENT 1-ACYLDIHYDROXYACETONE PHOSPHATE REDUCTASE"/>
    <property type="match status" value="1"/>
</dbReference>
<dbReference type="OrthoDB" id="2102561at2759"/>
<dbReference type="CDD" id="cd05374">
    <property type="entry name" value="17beta-HSD-like_SDR_c"/>
    <property type="match status" value="1"/>
</dbReference>
<name>A0A6G1IUF4_9PLEO</name>
<dbReference type="GO" id="GO:0000140">
    <property type="term" value="F:acylglycerone-phosphate reductase (NADP+) activity"/>
    <property type="evidence" value="ECO:0007669"/>
    <property type="project" value="TreeGrafter"/>
</dbReference>
<dbReference type="Gene3D" id="3.40.50.720">
    <property type="entry name" value="NAD(P)-binding Rossmann-like Domain"/>
    <property type="match status" value="1"/>
</dbReference>
<dbReference type="PRINTS" id="PR00080">
    <property type="entry name" value="SDRFAMILY"/>
</dbReference>
<dbReference type="InterPro" id="IPR002347">
    <property type="entry name" value="SDR_fam"/>
</dbReference>
<dbReference type="GO" id="GO:0006654">
    <property type="term" value="P:phosphatidic acid biosynthetic process"/>
    <property type="evidence" value="ECO:0007669"/>
    <property type="project" value="TreeGrafter"/>
</dbReference>
<proteinExistence type="inferred from homology"/>
<dbReference type="GO" id="GO:0019433">
    <property type="term" value="P:triglyceride catabolic process"/>
    <property type="evidence" value="ECO:0007669"/>
    <property type="project" value="TreeGrafter"/>
</dbReference>
<gene>
    <name evidence="5" type="ORF">K458DRAFT_371118</name>
</gene>
<dbReference type="PANTHER" id="PTHR44169">
    <property type="entry name" value="NADPH-DEPENDENT 1-ACYLDIHYDROXYACETONE PHOSPHATE REDUCTASE"/>
    <property type="match status" value="1"/>
</dbReference>
<organism evidence="5 6">
    <name type="scientific">Lentithecium fluviatile CBS 122367</name>
    <dbReference type="NCBI Taxonomy" id="1168545"/>
    <lineage>
        <taxon>Eukaryota</taxon>
        <taxon>Fungi</taxon>
        <taxon>Dikarya</taxon>
        <taxon>Ascomycota</taxon>
        <taxon>Pezizomycotina</taxon>
        <taxon>Dothideomycetes</taxon>
        <taxon>Pleosporomycetidae</taxon>
        <taxon>Pleosporales</taxon>
        <taxon>Massarineae</taxon>
        <taxon>Lentitheciaceae</taxon>
        <taxon>Lentithecium</taxon>
    </lineage>
</organism>
<dbReference type="GO" id="GO:0005783">
    <property type="term" value="C:endoplasmic reticulum"/>
    <property type="evidence" value="ECO:0007669"/>
    <property type="project" value="TreeGrafter"/>
</dbReference>
<dbReference type="Pfam" id="PF00106">
    <property type="entry name" value="adh_short"/>
    <property type="match status" value="1"/>
</dbReference>
<dbReference type="InterPro" id="IPR020904">
    <property type="entry name" value="Sc_DH/Rdtase_CS"/>
</dbReference>
<sequence>MPKSVLITGCSTGIGASLVTAFQKRGLTVFATARKPAALSSFSALANVHILALDVTSEASVRDAYEEVRTKTGGKLDYLVNNAGMGHDLPALDFPLEDAKKMFETNFWGTVRMCQVFAPLVIEAKGTIVNVGSVLGEMAMPYMSMYNASKAAVHLYGETLRLELAPFNVKVITIITGAIKTSFKANVPVPQLPPDSRYQPIKKNLEDISSGVNIKKAGSSDKFAEEVVADVLRGVTGKVWRGPDSGLAKFGKTWFPTWLMDRILSDGSGLETLTASKKKSV</sequence>
<accession>A0A6G1IUF4</accession>